<evidence type="ECO:0000313" key="3">
    <source>
        <dbReference type="Proteomes" id="UP000013261"/>
    </source>
</evidence>
<feature type="chain" id="PRO_5004145341" description="Porin domain-containing protein" evidence="1">
    <location>
        <begin position="20"/>
        <end position="307"/>
    </location>
</feature>
<gene>
    <name evidence="2" type="ORF">F904_01038</name>
</gene>
<accession>N9LCY6</accession>
<comment type="caution">
    <text evidence="2">The sequence shown here is derived from an EMBL/GenBank/DDBJ whole genome shotgun (WGS) entry which is preliminary data.</text>
</comment>
<sequence>MKKLGLATALVLAMTGAHAYQVEVQGQSEFINATDANDKDFTGAAKGTYYFKNVDSSKGPLAEAAFLNQASNVSAAYSYAELSGDEVATVKNNSFGAKGEAYLPTPYVPAYASAAYSHSQTKSEGEKDNGDRYSVELGAMVLPNFLVAVGYTRVADQIAFDANKAVENGVFSAVADAATIGGKQDVVTARTKYVGNIDGTNMALGFETGLVYGENQAYGLKTDLYLTPKLSVGASYAEANFSKNPLNEDNFSPIKSAWGANVNYFITPAIAVGASYVNANAKSFKNEDDQTINLDTQTIGLNAKFRF</sequence>
<dbReference type="eggNOG" id="ENOG5033H4C">
    <property type="taxonomic scope" value="Bacteria"/>
</dbReference>
<protein>
    <recommendedName>
        <fullName evidence="4">Porin domain-containing protein</fullName>
    </recommendedName>
</protein>
<evidence type="ECO:0000256" key="1">
    <source>
        <dbReference type="SAM" id="SignalP"/>
    </source>
</evidence>
<dbReference type="SUPFAM" id="SSF56935">
    <property type="entry name" value="Porins"/>
    <property type="match status" value="1"/>
</dbReference>
<dbReference type="AlphaFoldDB" id="N9LCY6"/>
<keyword evidence="1" id="KW-0732">Signal</keyword>
<dbReference type="EMBL" id="APRL01000010">
    <property type="protein sequence ID" value="ENW94122.1"/>
    <property type="molecule type" value="Genomic_DNA"/>
</dbReference>
<evidence type="ECO:0000313" key="2">
    <source>
        <dbReference type="EMBL" id="ENW94122.1"/>
    </source>
</evidence>
<feature type="signal peptide" evidence="1">
    <location>
        <begin position="1"/>
        <end position="19"/>
    </location>
</feature>
<dbReference type="HOGENOM" id="CLU_084979_0_0_6"/>
<organism evidence="2 3">
    <name type="scientific">Acinetobacter dispersus</name>
    <dbReference type="NCBI Taxonomy" id="70348"/>
    <lineage>
        <taxon>Bacteria</taxon>
        <taxon>Pseudomonadati</taxon>
        <taxon>Pseudomonadota</taxon>
        <taxon>Gammaproteobacteria</taxon>
        <taxon>Moraxellales</taxon>
        <taxon>Moraxellaceae</taxon>
        <taxon>Acinetobacter</taxon>
    </lineage>
</organism>
<dbReference type="NCBIfam" id="NF033382">
    <property type="entry name" value="OMP_33_36"/>
    <property type="match status" value="1"/>
</dbReference>
<dbReference type="Pfam" id="PF16956">
    <property type="entry name" value="Porin_7"/>
    <property type="match status" value="1"/>
</dbReference>
<dbReference type="PATRIC" id="fig|1217703.3.peg.997"/>
<name>N9LCY6_9GAMM</name>
<dbReference type="OrthoDB" id="6711424at2"/>
<dbReference type="Proteomes" id="UP000013261">
    <property type="component" value="Unassembled WGS sequence"/>
</dbReference>
<keyword evidence="3" id="KW-1185">Reference proteome</keyword>
<proteinExistence type="predicted"/>
<evidence type="ECO:0008006" key="4">
    <source>
        <dbReference type="Google" id="ProtNLM"/>
    </source>
</evidence>
<dbReference type="InterPro" id="IPR031593">
    <property type="entry name" value="Porin_7"/>
</dbReference>
<reference evidence="2 3" key="1">
    <citation type="submission" date="2013-02" db="EMBL/GenBank/DDBJ databases">
        <title>The Genome Sequence of Acinetobacter sp. ANC 4105.</title>
        <authorList>
            <consortium name="The Broad Institute Genome Sequencing Platform"/>
            <consortium name="The Broad Institute Genome Sequencing Center for Infectious Disease"/>
            <person name="Cerqueira G."/>
            <person name="Feldgarden M."/>
            <person name="Courvalin P."/>
            <person name="Perichon B."/>
            <person name="Grillot-Courvalin C."/>
            <person name="Clermont D."/>
            <person name="Rocha E."/>
            <person name="Yoon E.-J."/>
            <person name="Nemec A."/>
            <person name="Walker B."/>
            <person name="Young S.K."/>
            <person name="Zeng Q."/>
            <person name="Gargeya S."/>
            <person name="Fitzgerald M."/>
            <person name="Haas B."/>
            <person name="Abouelleil A."/>
            <person name="Alvarado L."/>
            <person name="Arachchi H.M."/>
            <person name="Berlin A.M."/>
            <person name="Chapman S.B."/>
            <person name="Dewar J."/>
            <person name="Goldberg J."/>
            <person name="Griggs A."/>
            <person name="Gujja S."/>
            <person name="Hansen M."/>
            <person name="Howarth C."/>
            <person name="Imamovic A."/>
            <person name="Larimer J."/>
            <person name="McCowan C."/>
            <person name="Murphy C."/>
            <person name="Neiman D."/>
            <person name="Pearson M."/>
            <person name="Priest M."/>
            <person name="Roberts A."/>
            <person name="Saif S."/>
            <person name="Shea T."/>
            <person name="Sisk P."/>
            <person name="Sykes S."/>
            <person name="Wortman J."/>
            <person name="Nusbaum C."/>
            <person name="Birren B."/>
        </authorList>
    </citation>
    <scope>NUCLEOTIDE SEQUENCE [LARGE SCALE GENOMIC DNA]</scope>
    <source>
        <strain evidence="2 3">ANC 4105</strain>
    </source>
</reference>